<accession>A0ABU1XFR6</accession>
<dbReference type="RefSeq" id="WP_218023125.1">
    <property type="nucleotide sequence ID" value="NZ_JAVDWW010000004.1"/>
</dbReference>
<name>A0ABU1XFR6_9NOCA</name>
<gene>
    <name evidence="1" type="ORF">J2W56_003136</name>
</gene>
<organism evidence="1 2">
    <name type="scientific">Nocardia kruczakiae</name>
    <dbReference type="NCBI Taxonomy" id="261477"/>
    <lineage>
        <taxon>Bacteria</taxon>
        <taxon>Bacillati</taxon>
        <taxon>Actinomycetota</taxon>
        <taxon>Actinomycetes</taxon>
        <taxon>Mycobacteriales</taxon>
        <taxon>Nocardiaceae</taxon>
        <taxon>Nocardia</taxon>
    </lineage>
</organism>
<reference evidence="1 2" key="1">
    <citation type="submission" date="2023-07" db="EMBL/GenBank/DDBJ databases">
        <title>Sorghum-associated microbial communities from plants grown in Nebraska, USA.</title>
        <authorList>
            <person name="Schachtman D."/>
        </authorList>
    </citation>
    <scope>NUCLEOTIDE SEQUENCE [LARGE SCALE GENOMIC DNA]</scope>
    <source>
        <strain evidence="1 2">4272</strain>
    </source>
</reference>
<dbReference type="EMBL" id="JAVDWW010000004">
    <property type="protein sequence ID" value="MDR7169395.1"/>
    <property type="molecule type" value="Genomic_DNA"/>
</dbReference>
<dbReference type="Proteomes" id="UP001251217">
    <property type="component" value="Unassembled WGS sequence"/>
</dbReference>
<protein>
    <submittedName>
        <fullName evidence="1">NAD-dependent protein-ADP-ribosyltransferase YbiA (DUF1768 family)</fullName>
    </submittedName>
</protein>
<evidence type="ECO:0000313" key="2">
    <source>
        <dbReference type="Proteomes" id="UP001251217"/>
    </source>
</evidence>
<evidence type="ECO:0000313" key="1">
    <source>
        <dbReference type="EMBL" id="MDR7169395.1"/>
    </source>
</evidence>
<comment type="caution">
    <text evidence="1">The sequence shown here is derived from an EMBL/GenBank/DDBJ whole genome shotgun (WGS) entry which is preliminary data.</text>
</comment>
<sequence>MSTTCRETALLAGKFVWIACRSAGIGLAVDDPRAEDPAQWKRLNLLGFALMDARDAVRQ</sequence>
<keyword evidence="2" id="KW-1185">Reference proteome</keyword>
<proteinExistence type="predicted"/>